<comment type="similarity">
    <text evidence="1">Belongs to the short-chain dehydrogenases/reductases (SDR) family.</text>
</comment>
<dbReference type="GO" id="GO:0016491">
    <property type="term" value="F:oxidoreductase activity"/>
    <property type="evidence" value="ECO:0007669"/>
    <property type="project" value="UniProtKB-KW"/>
</dbReference>
<dbReference type="AlphaFoldDB" id="A0A4S8NAH9"/>
<reference evidence="3 4" key="1">
    <citation type="journal article" date="2009" name="Int. J. Syst. Evol. Microbiol.">
        <title>Nocardioides caeni sp. nov., isolated from wastewater.</title>
        <authorList>
            <person name="Yoon J.H."/>
            <person name="Kang S.J."/>
            <person name="Park S."/>
            <person name="Kim W."/>
            <person name="Oh T.K."/>
        </authorList>
    </citation>
    <scope>NUCLEOTIDE SEQUENCE [LARGE SCALE GENOMIC DNA]</scope>
    <source>
        <strain evidence="3 4">DSM 23134</strain>
    </source>
</reference>
<comment type="caution">
    <text evidence="3">The sequence shown here is derived from an EMBL/GenBank/DDBJ whole genome shotgun (WGS) entry which is preliminary data.</text>
</comment>
<dbReference type="InterPro" id="IPR002347">
    <property type="entry name" value="SDR_fam"/>
</dbReference>
<proteinExistence type="inferred from homology"/>
<dbReference type="Proteomes" id="UP000307087">
    <property type="component" value="Unassembled WGS sequence"/>
</dbReference>
<dbReference type="RefSeq" id="WP_136562946.1">
    <property type="nucleotide sequence ID" value="NZ_BAABLS010000004.1"/>
</dbReference>
<keyword evidence="4" id="KW-1185">Reference proteome</keyword>
<evidence type="ECO:0000256" key="2">
    <source>
        <dbReference type="ARBA" id="ARBA00023002"/>
    </source>
</evidence>
<evidence type="ECO:0000313" key="4">
    <source>
        <dbReference type="Proteomes" id="UP000307087"/>
    </source>
</evidence>
<protein>
    <submittedName>
        <fullName evidence="3">SDR family oxidoreductase</fullName>
    </submittedName>
</protein>
<dbReference type="NCBIfam" id="NF005873">
    <property type="entry name" value="PRK07814.1"/>
    <property type="match status" value="1"/>
</dbReference>
<dbReference type="FunFam" id="3.40.50.720:FF:000084">
    <property type="entry name" value="Short-chain dehydrogenase reductase"/>
    <property type="match status" value="1"/>
</dbReference>
<gene>
    <name evidence="3" type="ORF">E9934_11030</name>
</gene>
<dbReference type="InterPro" id="IPR036291">
    <property type="entry name" value="NAD(P)-bd_dom_sf"/>
</dbReference>
<evidence type="ECO:0000256" key="1">
    <source>
        <dbReference type="ARBA" id="ARBA00006484"/>
    </source>
</evidence>
<dbReference type="Pfam" id="PF13561">
    <property type="entry name" value="adh_short_C2"/>
    <property type="match status" value="1"/>
</dbReference>
<evidence type="ECO:0000313" key="3">
    <source>
        <dbReference type="EMBL" id="THV12912.1"/>
    </source>
</evidence>
<sequence>MGILDRFALTDHVAVVTGAGRGIGAATALALAEAGADVLISSRTEAQLADVAARIEATGRRAVVVPANLAHTEEVAGLAQAAFDAFGRLDIVVNNVGGTIPNAFLDTDVDYLEESFHFNVSTAHALSRAAVPLMLASAGTAEDPRQKSITSISSMMGRTAARGYLAYGVAKAALAHWTRLAATDLSPAIRVNGVYVGSVMTSALEFVAGVPEMKQQMEDGTPLGRIGEPEDIAAAIVYLSSRAGQFVTGKLLEVDGGIQQPNLDLNLPDLQPAPLPAGTPS</sequence>
<dbReference type="EMBL" id="STGW01000006">
    <property type="protein sequence ID" value="THV12912.1"/>
    <property type="molecule type" value="Genomic_DNA"/>
</dbReference>
<keyword evidence="2" id="KW-0560">Oxidoreductase</keyword>
<dbReference type="Gene3D" id="3.40.50.720">
    <property type="entry name" value="NAD(P)-binding Rossmann-like Domain"/>
    <property type="match status" value="1"/>
</dbReference>
<organism evidence="3 4">
    <name type="scientific">Nocardioides caeni</name>
    <dbReference type="NCBI Taxonomy" id="574700"/>
    <lineage>
        <taxon>Bacteria</taxon>
        <taxon>Bacillati</taxon>
        <taxon>Actinomycetota</taxon>
        <taxon>Actinomycetes</taxon>
        <taxon>Propionibacteriales</taxon>
        <taxon>Nocardioidaceae</taxon>
        <taxon>Nocardioides</taxon>
    </lineage>
</organism>
<dbReference type="PANTHER" id="PTHR43639:SF1">
    <property type="entry name" value="SHORT-CHAIN DEHYDROGENASE_REDUCTASE FAMILY PROTEIN"/>
    <property type="match status" value="1"/>
</dbReference>
<dbReference type="PROSITE" id="PS00061">
    <property type="entry name" value="ADH_SHORT"/>
    <property type="match status" value="1"/>
</dbReference>
<dbReference type="PANTHER" id="PTHR43639">
    <property type="entry name" value="OXIDOREDUCTASE, SHORT-CHAIN DEHYDROGENASE/REDUCTASE FAMILY (AFU_ORTHOLOGUE AFUA_5G02870)"/>
    <property type="match status" value="1"/>
</dbReference>
<dbReference type="PRINTS" id="PR00081">
    <property type="entry name" value="GDHRDH"/>
</dbReference>
<dbReference type="OrthoDB" id="517007at2"/>
<accession>A0A4S8NAH9</accession>
<dbReference type="InterPro" id="IPR020904">
    <property type="entry name" value="Sc_DH/Rdtase_CS"/>
</dbReference>
<dbReference type="SUPFAM" id="SSF51735">
    <property type="entry name" value="NAD(P)-binding Rossmann-fold domains"/>
    <property type="match status" value="1"/>
</dbReference>
<name>A0A4S8NAH9_9ACTN</name>